<dbReference type="GO" id="GO:0016829">
    <property type="term" value="F:lyase activity"/>
    <property type="evidence" value="ECO:0007669"/>
    <property type="project" value="InterPro"/>
</dbReference>
<organism evidence="5 6">
    <name type="scientific">Bordetella genomosp. 10</name>
    <dbReference type="NCBI Taxonomy" id="1416804"/>
    <lineage>
        <taxon>Bacteria</taxon>
        <taxon>Pseudomonadati</taxon>
        <taxon>Pseudomonadota</taxon>
        <taxon>Betaproteobacteria</taxon>
        <taxon>Burkholderiales</taxon>
        <taxon>Alcaligenaceae</taxon>
        <taxon>Bordetella</taxon>
    </lineage>
</organism>
<keyword evidence="6" id="KW-1185">Reference proteome</keyword>
<proteinExistence type="inferred from homology"/>
<evidence type="ECO:0000259" key="3">
    <source>
        <dbReference type="Pfam" id="PF03972"/>
    </source>
</evidence>
<dbReference type="InterPro" id="IPR042188">
    <property type="entry name" value="MmgE/PrpD_sf_2"/>
</dbReference>
<feature type="domain" description="MmgE/PrpD C-terminal" evidence="4">
    <location>
        <begin position="274"/>
        <end position="428"/>
    </location>
</feature>
<reference evidence="6" key="1">
    <citation type="submission" date="2017-05" db="EMBL/GenBank/DDBJ databases">
        <title>Complete and WGS of Bordetella genogroups.</title>
        <authorList>
            <person name="Spilker T."/>
            <person name="Lipuma J."/>
        </authorList>
    </citation>
    <scope>NUCLEOTIDE SEQUENCE [LARGE SCALE GENOMIC DNA]</scope>
    <source>
        <strain evidence="6">AU16122</strain>
    </source>
</reference>
<evidence type="ECO:0000256" key="2">
    <source>
        <dbReference type="SAM" id="MobiDB-lite"/>
    </source>
</evidence>
<dbReference type="RefSeq" id="WP_094852033.1">
    <property type="nucleotide sequence ID" value="NZ_NEVM01000001.1"/>
</dbReference>
<dbReference type="Gene3D" id="3.30.1330.120">
    <property type="entry name" value="2-methylcitrate dehydratase PrpD"/>
    <property type="match status" value="1"/>
</dbReference>
<dbReference type="OrthoDB" id="9797528at2"/>
<evidence type="ECO:0000256" key="1">
    <source>
        <dbReference type="ARBA" id="ARBA00006174"/>
    </source>
</evidence>
<protein>
    <recommendedName>
        <fullName evidence="7">MmgE/PrpD family protein</fullName>
    </recommendedName>
</protein>
<dbReference type="Proteomes" id="UP000216020">
    <property type="component" value="Unassembled WGS sequence"/>
</dbReference>
<accession>A0A261SLK2</accession>
<dbReference type="InterPro" id="IPR045336">
    <property type="entry name" value="MmgE_PrpD_N"/>
</dbReference>
<dbReference type="SUPFAM" id="SSF103378">
    <property type="entry name" value="2-methylcitrate dehydratase PrpD"/>
    <property type="match status" value="1"/>
</dbReference>
<evidence type="ECO:0008006" key="7">
    <source>
        <dbReference type="Google" id="ProtNLM"/>
    </source>
</evidence>
<name>A0A261SLK2_9BORD</name>
<dbReference type="EMBL" id="NEVM01000001">
    <property type="protein sequence ID" value="OZI37931.1"/>
    <property type="molecule type" value="Genomic_DNA"/>
</dbReference>
<dbReference type="InterPro" id="IPR042183">
    <property type="entry name" value="MmgE/PrpD_sf_1"/>
</dbReference>
<dbReference type="AlphaFoldDB" id="A0A261SLK2"/>
<dbReference type="Pfam" id="PF03972">
    <property type="entry name" value="MmgE_PrpD_N"/>
    <property type="match status" value="1"/>
</dbReference>
<dbReference type="InterPro" id="IPR045337">
    <property type="entry name" value="MmgE_PrpD_C"/>
</dbReference>
<feature type="compositionally biased region" description="Basic and acidic residues" evidence="2">
    <location>
        <begin position="383"/>
        <end position="394"/>
    </location>
</feature>
<dbReference type="Pfam" id="PF19305">
    <property type="entry name" value="MmgE_PrpD_C"/>
    <property type="match status" value="1"/>
</dbReference>
<dbReference type="InterPro" id="IPR005656">
    <property type="entry name" value="MmgE_PrpD"/>
</dbReference>
<evidence type="ECO:0000313" key="6">
    <source>
        <dbReference type="Proteomes" id="UP000216020"/>
    </source>
</evidence>
<dbReference type="PANTHER" id="PTHR16943">
    <property type="entry name" value="2-METHYLCITRATE DEHYDRATASE-RELATED"/>
    <property type="match status" value="1"/>
</dbReference>
<feature type="domain" description="MmgE/PrpD N-terminal" evidence="3">
    <location>
        <begin position="15"/>
        <end position="255"/>
    </location>
</feature>
<evidence type="ECO:0000313" key="5">
    <source>
        <dbReference type="EMBL" id="OZI37931.1"/>
    </source>
</evidence>
<dbReference type="Gene3D" id="1.10.4100.10">
    <property type="entry name" value="2-methylcitrate dehydratase PrpD"/>
    <property type="match status" value="1"/>
</dbReference>
<comment type="caution">
    <text evidence="5">The sequence shown here is derived from an EMBL/GenBank/DDBJ whole genome shotgun (WGS) entry which is preliminary data.</text>
</comment>
<dbReference type="PANTHER" id="PTHR16943:SF8">
    <property type="entry name" value="2-METHYLCITRATE DEHYDRATASE"/>
    <property type="match status" value="1"/>
</dbReference>
<dbReference type="InterPro" id="IPR036148">
    <property type="entry name" value="MmgE/PrpD_sf"/>
</dbReference>
<gene>
    <name evidence="5" type="ORF">CAL29_06090</name>
</gene>
<comment type="similarity">
    <text evidence="1">Belongs to the PrpD family.</text>
</comment>
<feature type="region of interest" description="Disordered" evidence="2">
    <location>
        <begin position="383"/>
        <end position="406"/>
    </location>
</feature>
<evidence type="ECO:0000259" key="4">
    <source>
        <dbReference type="Pfam" id="PF19305"/>
    </source>
</evidence>
<sequence length="455" mass="49323">MSLPETELSSIPMTRQLADQALGFGTPDVPDDVREIGRHCLLDWFSVGLAAWDSPPMQALRAWIALEPSPGPCNLLGSPQRVSASQAALVNGTAGHMLDFDDAHLPSRVHPSAPLWPAILALAQARRLSGAEALAAFAAGVQVQSRLGVVMGNSHYREGWHNTATLGTFGATAAAARLLGMNEEALCRAFGFAATLTGGLRSVFGSPAKPLHAGRAAANGLMAAGLVDQGMQTFDDLLERPRGFVQVYARDFDPSRIQPEAGSWEARRIVFKYHASCYGTQAPIEAALALRDRVARAGCRRVDVHVEPQYMSVCNIARPTSVSEAKFSIAHMVALALAGRDTSNEENLSGSALVDPDVVAWRDRVHVHGDAEVPRANARVTLDDGKDRVTHTHDASQPQADLKQQRRRLLDKSSALLRPRYGERAVARMQERLLDIAQQPSLTDWLHDTVLELDR</sequence>